<evidence type="ECO:0000256" key="2">
    <source>
        <dbReference type="ARBA" id="ARBA00001946"/>
    </source>
</evidence>
<accession>A0A0F9TCT8</accession>
<dbReference type="InterPro" id="IPR022892">
    <property type="entry name" value="RNaseHI"/>
</dbReference>
<organism evidence="12">
    <name type="scientific">marine sediment metagenome</name>
    <dbReference type="NCBI Taxonomy" id="412755"/>
    <lineage>
        <taxon>unclassified sequences</taxon>
        <taxon>metagenomes</taxon>
        <taxon>ecological metagenomes</taxon>
    </lineage>
</organism>
<dbReference type="Gene3D" id="3.30.420.10">
    <property type="entry name" value="Ribonuclease H-like superfamily/Ribonuclease H"/>
    <property type="match status" value="1"/>
</dbReference>
<keyword evidence="10" id="KW-0460">Magnesium</keyword>
<dbReference type="PANTHER" id="PTHR10642">
    <property type="entry name" value="RIBONUCLEASE H1"/>
    <property type="match status" value="1"/>
</dbReference>
<name>A0A0F9TCT8_9ZZZZ</name>
<evidence type="ECO:0000256" key="8">
    <source>
        <dbReference type="ARBA" id="ARBA00022759"/>
    </source>
</evidence>
<evidence type="ECO:0000313" key="12">
    <source>
        <dbReference type="EMBL" id="KKN77034.1"/>
    </source>
</evidence>
<sequence>MSITIYTDGSCKGNPGPGGWAAVFLHSRAPRVDRFISGGAAQTTNNRMELTAAIKGLEAIGWGTPITIYSDSMYIVGTMTKGWQRRYNVDLWDRLDKAAEGKDIEWVWVKGHDGNVGNEEADRIAQAEAEKWRSIIRD</sequence>
<dbReference type="Pfam" id="PF00075">
    <property type="entry name" value="RNase_H"/>
    <property type="match status" value="1"/>
</dbReference>
<comment type="similarity">
    <text evidence="3">Belongs to the RNase H family.</text>
</comment>
<dbReference type="InterPro" id="IPR012337">
    <property type="entry name" value="RNaseH-like_sf"/>
</dbReference>
<evidence type="ECO:0000256" key="6">
    <source>
        <dbReference type="ARBA" id="ARBA00022722"/>
    </source>
</evidence>
<gene>
    <name evidence="12" type="ORF">LCGC14_0363730</name>
</gene>
<dbReference type="AlphaFoldDB" id="A0A0F9TCT8"/>
<dbReference type="EMBL" id="LAZR01000285">
    <property type="protein sequence ID" value="KKN77034.1"/>
    <property type="molecule type" value="Genomic_DNA"/>
</dbReference>
<comment type="caution">
    <text evidence="12">The sequence shown here is derived from an EMBL/GenBank/DDBJ whole genome shotgun (WGS) entry which is preliminary data.</text>
</comment>
<comment type="subunit">
    <text evidence="4">Monomer.</text>
</comment>
<evidence type="ECO:0000256" key="10">
    <source>
        <dbReference type="ARBA" id="ARBA00022842"/>
    </source>
</evidence>
<evidence type="ECO:0000256" key="3">
    <source>
        <dbReference type="ARBA" id="ARBA00005300"/>
    </source>
</evidence>
<dbReference type="InterPro" id="IPR002156">
    <property type="entry name" value="RNaseH_domain"/>
</dbReference>
<dbReference type="EC" id="3.1.26.4" evidence="5"/>
<keyword evidence="9" id="KW-0378">Hydrolase</keyword>
<evidence type="ECO:0000256" key="4">
    <source>
        <dbReference type="ARBA" id="ARBA00011245"/>
    </source>
</evidence>
<feature type="domain" description="RNase H type-1" evidence="11">
    <location>
        <begin position="1"/>
        <end position="130"/>
    </location>
</feature>
<dbReference type="PANTHER" id="PTHR10642:SF26">
    <property type="entry name" value="RIBONUCLEASE H1"/>
    <property type="match status" value="1"/>
</dbReference>
<dbReference type="PROSITE" id="PS50879">
    <property type="entry name" value="RNASE_H_1"/>
    <property type="match status" value="1"/>
</dbReference>
<proteinExistence type="inferred from homology"/>
<keyword evidence="8" id="KW-0255">Endonuclease</keyword>
<dbReference type="GO" id="GO:0004523">
    <property type="term" value="F:RNA-DNA hybrid ribonuclease activity"/>
    <property type="evidence" value="ECO:0007669"/>
    <property type="project" value="UniProtKB-EC"/>
</dbReference>
<dbReference type="InterPro" id="IPR050092">
    <property type="entry name" value="RNase_H"/>
</dbReference>
<dbReference type="GO" id="GO:0046872">
    <property type="term" value="F:metal ion binding"/>
    <property type="evidence" value="ECO:0007669"/>
    <property type="project" value="UniProtKB-KW"/>
</dbReference>
<dbReference type="InterPro" id="IPR036397">
    <property type="entry name" value="RNaseH_sf"/>
</dbReference>
<comment type="cofactor">
    <cofactor evidence="2">
        <name>Mg(2+)</name>
        <dbReference type="ChEBI" id="CHEBI:18420"/>
    </cofactor>
</comment>
<dbReference type="GO" id="GO:0003676">
    <property type="term" value="F:nucleic acid binding"/>
    <property type="evidence" value="ECO:0007669"/>
    <property type="project" value="InterPro"/>
</dbReference>
<comment type="catalytic activity">
    <reaction evidence="1">
        <text>Endonucleolytic cleavage to 5'-phosphomonoester.</text>
        <dbReference type="EC" id="3.1.26.4"/>
    </reaction>
</comment>
<evidence type="ECO:0000259" key="11">
    <source>
        <dbReference type="PROSITE" id="PS50879"/>
    </source>
</evidence>
<dbReference type="GO" id="GO:0043137">
    <property type="term" value="P:DNA replication, removal of RNA primer"/>
    <property type="evidence" value="ECO:0007669"/>
    <property type="project" value="TreeGrafter"/>
</dbReference>
<keyword evidence="7" id="KW-0479">Metal-binding</keyword>
<dbReference type="SUPFAM" id="SSF53098">
    <property type="entry name" value="Ribonuclease H-like"/>
    <property type="match status" value="1"/>
</dbReference>
<dbReference type="CDD" id="cd09278">
    <property type="entry name" value="RNase_HI_prokaryote_like"/>
    <property type="match status" value="1"/>
</dbReference>
<protein>
    <recommendedName>
        <fullName evidence="5">ribonuclease H</fullName>
        <ecNumber evidence="5">3.1.26.4</ecNumber>
    </recommendedName>
</protein>
<reference evidence="12" key="1">
    <citation type="journal article" date="2015" name="Nature">
        <title>Complex archaea that bridge the gap between prokaryotes and eukaryotes.</title>
        <authorList>
            <person name="Spang A."/>
            <person name="Saw J.H."/>
            <person name="Jorgensen S.L."/>
            <person name="Zaremba-Niedzwiedzka K."/>
            <person name="Martijn J."/>
            <person name="Lind A.E."/>
            <person name="van Eijk R."/>
            <person name="Schleper C."/>
            <person name="Guy L."/>
            <person name="Ettema T.J."/>
        </authorList>
    </citation>
    <scope>NUCLEOTIDE SEQUENCE</scope>
</reference>
<keyword evidence="6" id="KW-0540">Nuclease</keyword>
<evidence type="ECO:0000256" key="5">
    <source>
        <dbReference type="ARBA" id="ARBA00012180"/>
    </source>
</evidence>
<evidence type="ECO:0000256" key="1">
    <source>
        <dbReference type="ARBA" id="ARBA00000077"/>
    </source>
</evidence>
<evidence type="ECO:0000256" key="9">
    <source>
        <dbReference type="ARBA" id="ARBA00022801"/>
    </source>
</evidence>
<evidence type="ECO:0000256" key="7">
    <source>
        <dbReference type="ARBA" id="ARBA00022723"/>
    </source>
</evidence>